<feature type="transmembrane region" description="Helical" evidence="5">
    <location>
        <begin position="155"/>
        <end position="175"/>
    </location>
</feature>
<protein>
    <recommendedName>
        <fullName evidence="6">Major facilitator superfamily (MFS) profile domain-containing protein</fullName>
    </recommendedName>
</protein>
<dbReference type="CDD" id="cd17316">
    <property type="entry name" value="MFS_SV2_like"/>
    <property type="match status" value="1"/>
</dbReference>
<keyword evidence="2 5" id="KW-0812">Transmembrane</keyword>
<dbReference type="Pfam" id="PF07690">
    <property type="entry name" value="MFS_1"/>
    <property type="match status" value="1"/>
</dbReference>
<dbReference type="InterPro" id="IPR005828">
    <property type="entry name" value="MFS_sugar_transport-like"/>
</dbReference>
<dbReference type="InterPro" id="IPR011701">
    <property type="entry name" value="MFS"/>
</dbReference>
<proteinExistence type="predicted"/>
<feature type="transmembrane region" description="Helical" evidence="5">
    <location>
        <begin position="6"/>
        <end position="25"/>
    </location>
</feature>
<dbReference type="KEGG" id="ccai:NAS2_1421"/>
<dbReference type="PANTHER" id="PTHR23508">
    <property type="entry name" value="CARBOXYLIC ACID TRANSPORTER PROTEIN HOMOLOG"/>
    <property type="match status" value="1"/>
</dbReference>
<reference evidence="7 8" key="1">
    <citation type="journal article" date="2019" name="ISME J.">
        <title>Isolation and characterization of a thermophilic sulfur- and iron-reducing thaumarchaeote from a terrestrial acidic hot spring.</title>
        <authorList>
            <person name="Kato S."/>
            <person name="Itoh T."/>
            <person name="Yuki M."/>
            <person name="Nagamori M."/>
            <person name="Ohnishi M."/>
            <person name="Uematsu K."/>
            <person name="Suzuki K."/>
            <person name="Takashina T."/>
            <person name="Ohkuma M."/>
        </authorList>
    </citation>
    <scope>NUCLEOTIDE SEQUENCE [LARGE SCALE GENOMIC DNA]</scope>
    <source>
        <strain evidence="7 8">NAS-02</strain>
    </source>
</reference>
<evidence type="ECO:0000256" key="2">
    <source>
        <dbReference type="ARBA" id="ARBA00022692"/>
    </source>
</evidence>
<feature type="transmembrane region" description="Helical" evidence="5">
    <location>
        <begin position="32"/>
        <end position="54"/>
    </location>
</feature>
<dbReference type="EMBL" id="AP018732">
    <property type="protein sequence ID" value="BBE42808.1"/>
    <property type="molecule type" value="Genomic_DNA"/>
</dbReference>
<feature type="transmembrane region" description="Helical" evidence="5">
    <location>
        <begin position="335"/>
        <end position="353"/>
    </location>
</feature>
<feature type="transmembrane region" description="Helical" evidence="5">
    <location>
        <begin position="196"/>
        <end position="217"/>
    </location>
</feature>
<dbReference type="InterPro" id="IPR020846">
    <property type="entry name" value="MFS_dom"/>
</dbReference>
<evidence type="ECO:0000259" key="6">
    <source>
        <dbReference type="PROSITE" id="PS50850"/>
    </source>
</evidence>
<dbReference type="PROSITE" id="PS50850">
    <property type="entry name" value="MFS"/>
    <property type="match status" value="1"/>
</dbReference>
<dbReference type="InterPro" id="IPR005829">
    <property type="entry name" value="Sugar_transporter_CS"/>
</dbReference>
<evidence type="ECO:0000256" key="5">
    <source>
        <dbReference type="SAM" id="Phobius"/>
    </source>
</evidence>
<feature type="transmembrane region" description="Helical" evidence="5">
    <location>
        <begin position="295"/>
        <end position="314"/>
    </location>
</feature>
<dbReference type="Pfam" id="PF00083">
    <property type="entry name" value="Sugar_tr"/>
    <property type="match status" value="1"/>
</dbReference>
<organism evidence="7 8">
    <name type="scientific">Conexivisphaera calida</name>
    <dbReference type="NCBI Taxonomy" id="1874277"/>
    <lineage>
        <taxon>Archaea</taxon>
        <taxon>Nitrososphaerota</taxon>
        <taxon>Conexivisphaeria</taxon>
        <taxon>Conexivisphaerales</taxon>
        <taxon>Conexivisphaeraceae</taxon>
        <taxon>Conexivisphaera</taxon>
    </lineage>
</organism>
<accession>A0A4P2VPH0</accession>
<feature type="transmembrane region" description="Helical" evidence="5">
    <location>
        <begin position="237"/>
        <end position="254"/>
    </location>
</feature>
<evidence type="ECO:0000313" key="8">
    <source>
        <dbReference type="Proteomes" id="UP000509448"/>
    </source>
</evidence>
<dbReference type="Proteomes" id="UP000509448">
    <property type="component" value="Chromosome"/>
</dbReference>
<dbReference type="Gene3D" id="1.20.1250.20">
    <property type="entry name" value="MFS general substrate transporter like domains"/>
    <property type="match status" value="2"/>
</dbReference>
<feature type="domain" description="Major facilitator superfamily (MFS) profile" evidence="6">
    <location>
        <begin position="1"/>
        <end position="379"/>
    </location>
</feature>
<feature type="transmembrane region" description="Helical" evidence="5">
    <location>
        <begin position="66"/>
        <end position="90"/>
    </location>
</feature>
<dbReference type="PANTHER" id="PTHR23508:SF10">
    <property type="entry name" value="CARBOXYLIC ACID TRANSPORTER PROTEIN HOMOLOG"/>
    <property type="match status" value="1"/>
</dbReference>
<name>A0A4P2VPH0_9ARCH</name>
<evidence type="ECO:0000256" key="1">
    <source>
        <dbReference type="ARBA" id="ARBA00004141"/>
    </source>
</evidence>
<feature type="transmembrane region" description="Helical" evidence="5">
    <location>
        <begin position="359"/>
        <end position="376"/>
    </location>
</feature>
<keyword evidence="8" id="KW-1185">Reference proteome</keyword>
<dbReference type="SUPFAM" id="SSF103473">
    <property type="entry name" value="MFS general substrate transporter"/>
    <property type="match status" value="1"/>
</dbReference>
<evidence type="ECO:0000256" key="4">
    <source>
        <dbReference type="ARBA" id="ARBA00023136"/>
    </source>
</evidence>
<comment type="subcellular location">
    <subcellularLocation>
        <location evidence="1">Membrane</location>
        <topology evidence="1">Multi-pass membrane protein</topology>
    </subcellularLocation>
</comment>
<dbReference type="GO" id="GO:0046943">
    <property type="term" value="F:carboxylic acid transmembrane transporter activity"/>
    <property type="evidence" value="ECO:0007669"/>
    <property type="project" value="TreeGrafter"/>
</dbReference>
<dbReference type="AlphaFoldDB" id="A0A4P2VPH0"/>
<keyword evidence="3 5" id="KW-1133">Transmembrane helix</keyword>
<feature type="transmembrane region" description="Helical" evidence="5">
    <location>
        <begin position="129"/>
        <end position="149"/>
    </location>
</feature>
<gene>
    <name evidence="7" type="ORF">NAS2_1421</name>
</gene>
<evidence type="ECO:0000256" key="3">
    <source>
        <dbReference type="ARBA" id="ARBA00022989"/>
    </source>
</evidence>
<evidence type="ECO:0000313" key="7">
    <source>
        <dbReference type="EMBL" id="BBE42808.1"/>
    </source>
</evidence>
<dbReference type="InterPro" id="IPR036259">
    <property type="entry name" value="MFS_trans_sf"/>
</dbReference>
<sequence length="390" mass="40488">MLLGIGGFEDGFALLIAAAALPLMLRQLHISAVYTGLLISLPFMGSVAGALLFGRLGDVIGRRSSYLYVSTLFIAGAALGALSWSIYALLLSRFMVGLGIGGDIPTAGSLLAEIADPEIRGRYVSVQTLLWGLGGVAAPVLAVSMLGLGPSAWRIMLAFGGVPPALVLGLRGRVVESRHWSAHASVPRLSWRIRGVLGRLSFVSSSYFLTTLVLAVFANYTASALALALGLPAAESLLISALQWLAFLLGSSVVSARVDSVGRRPLMIVGAAGLAASLGSLALVSHGLYGLVPSLISSWVFGGILYSTNGVYSAELFPTSMRSTCNGICFASGRLGGFLGTLMLPLLALGSLFRGLPLALAPTFAILALAAALAAPRTERVPLDHLERGR</sequence>
<keyword evidence="4 5" id="KW-0472">Membrane</keyword>
<dbReference type="GO" id="GO:0005886">
    <property type="term" value="C:plasma membrane"/>
    <property type="evidence" value="ECO:0007669"/>
    <property type="project" value="TreeGrafter"/>
</dbReference>
<feature type="transmembrane region" description="Helical" evidence="5">
    <location>
        <begin position="266"/>
        <end position="289"/>
    </location>
</feature>
<dbReference type="PROSITE" id="PS00217">
    <property type="entry name" value="SUGAR_TRANSPORT_2"/>
    <property type="match status" value="1"/>
</dbReference>